<feature type="compositionally biased region" description="Gly residues" evidence="1">
    <location>
        <begin position="10"/>
        <end position="20"/>
    </location>
</feature>
<organism evidence="2 3">
    <name type="scientific">Periplaneta americana</name>
    <name type="common">American cockroach</name>
    <name type="synonym">Blatta americana</name>
    <dbReference type="NCBI Taxonomy" id="6978"/>
    <lineage>
        <taxon>Eukaryota</taxon>
        <taxon>Metazoa</taxon>
        <taxon>Ecdysozoa</taxon>
        <taxon>Arthropoda</taxon>
        <taxon>Hexapoda</taxon>
        <taxon>Insecta</taxon>
        <taxon>Pterygota</taxon>
        <taxon>Neoptera</taxon>
        <taxon>Polyneoptera</taxon>
        <taxon>Dictyoptera</taxon>
        <taxon>Blattodea</taxon>
        <taxon>Blattoidea</taxon>
        <taxon>Blattidae</taxon>
        <taxon>Blattinae</taxon>
        <taxon>Periplaneta</taxon>
    </lineage>
</organism>
<gene>
    <name evidence="2" type="ORF">ANN_23379</name>
</gene>
<evidence type="ECO:0000256" key="1">
    <source>
        <dbReference type="SAM" id="MobiDB-lite"/>
    </source>
</evidence>
<feature type="region of interest" description="Disordered" evidence="1">
    <location>
        <begin position="1"/>
        <end position="21"/>
    </location>
</feature>
<evidence type="ECO:0000313" key="3">
    <source>
        <dbReference type="Proteomes" id="UP001148838"/>
    </source>
</evidence>
<accession>A0ABQ8SLC8</accession>
<evidence type="ECO:0000313" key="2">
    <source>
        <dbReference type="EMBL" id="KAJ4434808.1"/>
    </source>
</evidence>
<name>A0ABQ8SLC8_PERAM</name>
<sequence>MRRDAHCCSGGDGVGSGSGSGHVTSSLWAPRLACVRKNSPQYMFRNSSHSCHYRRYRTYRSVDNVYELRKCIIGGQRIRDTPGIFDRV</sequence>
<reference evidence="2 3" key="1">
    <citation type="journal article" date="2022" name="Allergy">
        <title>Genome assembly and annotation of Periplaneta americana reveal a comprehensive cockroach allergen profile.</title>
        <authorList>
            <person name="Wang L."/>
            <person name="Xiong Q."/>
            <person name="Saelim N."/>
            <person name="Wang L."/>
            <person name="Nong W."/>
            <person name="Wan A.T."/>
            <person name="Shi M."/>
            <person name="Liu X."/>
            <person name="Cao Q."/>
            <person name="Hui J.H.L."/>
            <person name="Sookrung N."/>
            <person name="Leung T.F."/>
            <person name="Tungtrongchitr A."/>
            <person name="Tsui S.K.W."/>
        </authorList>
    </citation>
    <scope>NUCLEOTIDE SEQUENCE [LARGE SCALE GENOMIC DNA]</scope>
    <source>
        <strain evidence="2">PWHHKU_190912</strain>
    </source>
</reference>
<keyword evidence="3" id="KW-1185">Reference proteome</keyword>
<protein>
    <submittedName>
        <fullName evidence="2">Uncharacterized protein</fullName>
    </submittedName>
</protein>
<proteinExistence type="predicted"/>
<comment type="caution">
    <text evidence="2">The sequence shown here is derived from an EMBL/GenBank/DDBJ whole genome shotgun (WGS) entry which is preliminary data.</text>
</comment>
<dbReference type="Proteomes" id="UP001148838">
    <property type="component" value="Unassembled WGS sequence"/>
</dbReference>
<dbReference type="EMBL" id="JAJSOF020000025">
    <property type="protein sequence ID" value="KAJ4434808.1"/>
    <property type="molecule type" value="Genomic_DNA"/>
</dbReference>